<feature type="domain" description="RNase H type-1" evidence="1">
    <location>
        <begin position="330"/>
        <end position="407"/>
    </location>
</feature>
<dbReference type="GeneID" id="104720029"/>
<protein>
    <submittedName>
        <fullName evidence="4">Uncharacterized protein LOC104720029</fullName>
    </submittedName>
</protein>
<evidence type="ECO:0000259" key="1">
    <source>
        <dbReference type="Pfam" id="PF13456"/>
    </source>
</evidence>
<proteinExistence type="predicted"/>
<dbReference type="RefSeq" id="XP_010436305.1">
    <property type="nucleotide sequence ID" value="XM_010438003.1"/>
</dbReference>
<reference evidence="4" key="2">
    <citation type="submission" date="2025-08" db="UniProtKB">
        <authorList>
            <consortium name="RefSeq"/>
        </authorList>
    </citation>
    <scope>IDENTIFICATION</scope>
    <source>
        <tissue evidence="4">Leaf</tissue>
    </source>
</reference>
<dbReference type="PANTHER" id="PTHR47074:SF49">
    <property type="entry name" value="POLYNUCLEOTIDYL TRANSFERASE, RIBONUCLEASE H-LIKE SUPERFAMILY PROTEIN"/>
    <property type="match status" value="1"/>
</dbReference>
<dbReference type="InterPro" id="IPR002156">
    <property type="entry name" value="RNaseH_domain"/>
</dbReference>
<name>A0ABM0U5V7_CAMSA</name>
<gene>
    <name evidence="4" type="primary">LOC104720029</name>
</gene>
<dbReference type="Pfam" id="PF13966">
    <property type="entry name" value="zf-RVT"/>
    <property type="match status" value="1"/>
</dbReference>
<dbReference type="InterPro" id="IPR026960">
    <property type="entry name" value="RVT-Znf"/>
</dbReference>
<accession>A0ABM0U5V7</accession>
<organism evidence="3 4">
    <name type="scientific">Camelina sativa</name>
    <name type="common">False flax</name>
    <name type="synonym">Myagrum sativum</name>
    <dbReference type="NCBI Taxonomy" id="90675"/>
    <lineage>
        <taxon>Eukaryota</taxon>
        <taxon>Viridiplantae</taxon>
        <taxon>Streptophyta</taxon>
        <taxon>Embryophyta</taxon>
        <taxon>Tracheophyta</taxon>
        <taxon>Spermatophyta</taxon>
        <taxon>Magnoliopsida</taxon>
        <taxon>eudicotyledons</taxon>
        <taxon>Gunneridae</taxon>
        <taxon>Pentapetalae</taxon>
        <taxon>rosids</taxon>
        <taxon>malvids</taxon>
        <taxon>Brassicales</taxon>
        <taxon>Brassicaceae</taxon>
        <taxon>Camelineae</taxon>
        <taxon>Camelina</taxon>
    </lineage>
</organism>
<dbReference type="Pfam" id="PF13456">
    <property type="entry name" value="RVT_3"/>
    <property type="match status" value="1"/>
</dbReference>
<evidence type="ECO:0000259" key="2">
    <source>
        <dbReference type="Pfam" id="PF13966"/>
    </source>
</evidence>
<feature type="domain" description="Reverse transcriptase zinc-binding" evidence="2">
    <location>
        <begin position="113"/>
        <end position="209"/>
    </location>
</feature>
<sequence length="430" mass="49758">MGQRPSFAWRSILYGRELMIQGLEKRVCNGALMFVWIDPWIEDNRLRAPWRKNQFFDVGLKIKDLIDLQTGFWDNEILEELFFPQDIIRIKAVKPVISQEDFHIWKHNKNGDFSVKSAYWMAHQVKSKELIQIASLQSSTLKLKKLVWKLQTDPKIKVFLWKLLSGAIPVAESLNGRGMTVDENYQVCGEKSESINHFLFLCPLSRQVWALSEFPFSLEGFHSGSIYSNMFHLLENKDNKAWPPELRKSFPWIVWRIWTNRNSLTFEGKCFNARETVEKIREEVAEWFEAQCVGEEGESLLNQIQSEGQRNEVTQTGRWKKPPENWLKCNVGASWSRRNQNAGGAWVLRDDRGVVLLHSRRSFANIHSKGDASLRCLLWAFESMASHKVDNVIFALSDKELVGAAMRPSAWPSFKPQSVAIKRSLLPFAA</sequence>
<evidence type="ECO:0000313" key="3">
    <source>
        <dbReference type="Proteomes" id="UP000694864"/>
    </source>
</evidence>
<dbReference type="InterPro" id="IPR052929">
    <property type="entry name" value="RNase_H-like_EbsB-rel"/>
</dbReference>
<evidence type="ECO:0000313" key="4">
    <source>
        <dbReference type="RefSeq" id="XP_010436305.1"/>
    </source>
</evidence>
<dbReference type="Proteomes" id="UP000694864">
    <property type="component" value="Chromosome 10"/>
</dbReference>
<reference evidence="3" key="1">
    <citation type="journal article" date="2014" name="Nat. Commun.">
        <title>The emerging biofuel crop Camelina sativa retains a highly undifferentiated hexaploid genome structure.</title>
        <authorList>
            <person name="Kagale S."/>
            <person name="Koh C."/>
            <person name="Nixon J."/>
            <person name="Bollina V."/>
            <person name="Clarke W.E."/>
            <person name="Tuteja R."/>
            <person name="Spillane C."/>
            <person name="Robinson S.J."/>
            <person name="Links M.G."/>
            <person name="Clarke C."/>
            <person name="Higgins E.E."/>
            <person name="Huebert T."/>
            <person name="Sharpe A.G."/>
            <person name="Parkin I.A."/>
        </authorList>
    </citation>
    <scope>NUCLEOTIDE SEQUENCE [LARGE SCALE GENOMIC DNA]</scope>
    <source>
        <strain evidence="3">cv. DH55</strain>
    </source>
</reference>
<dbReference type="PANTHER" id="PTHR47074">
    <property type="entry name" value="BNAC02G40300D PROTEIN"/>
    <property type="match status" value="1"/>
</dbReference>
<keyword evidence="3" id="KW-1185">Reference proteome</keyword>